<dbReference type="STRING" id="1401685.P857_132"/>
<organism evidence="3 4">
    <name type="scientific">Candidatus Xenolissoclinum pacificiensis L6</name>
    <dbReference type="NCBI Taxonomy" id="1401685"/>
    <lineage>
        <taxon>Bacteria</taxon>
        <taxon>Pseudomonadati</taxon>
        <taxon>Pseudomonadota</taxon>
        <taxon>Alphaproteobacteria</taxon>
        <taxon>Rickettsiales</taxon>
        <taxon>Anaplasmataceae</taxon>
        <taxon>Candidatus Xenolissoclinum</taxon>
    </lineage>
</organism>
<feature type="compositionally biased region" description="Basic residues" evidence="2">
    <location>
        <begin position="1"/>
        <end position="12"/>
    </location>
</feature>
<sequence>MGRRKKASKLTKPKQSGTYNVPEKTTPVSCVPSTSESLTTNIPQYVPRLILEHVTKKDPEYQNWIKHTVVPEVTKDLQTQQEANQKLVDNNHRKQQVRKSRQKRQGNKLLQEEAKKLPNNLQEEAKKLSSKLQEEAKKLPNNLQEEAKELPNKTQENQQDRSEICLYDDDDVYSDHQRYLINSIPSPETFKEYKQVSLNIYSICKNIWEQFPQPVKQLWQQHATLMLTYFITVRTGSVSQNDLEVLKNVYDIINKHLKKTALLSSIKNQHNQVITKEPFTQIANPQIRGSIFDLIVTEHMLVMQVIEIFNQQNNATDEYPDYLCKDFVKISIYLSLFAINPERINTDGTILYLQNLINLLQQILCSYSTAIVDKNEICLAKAPYHTYYPLLHTFLSTLQSLYRSRQPLSNPKNIINISLNVTQFHHNIKNTQNSDNPSFQDGTGIPCSNLIFQYIYKKISLKSFNPNDPDILYNRYICVFMTNKILEAHDQLCKISETNHDTNHKIYKKIIKYSYILFYISSTNTTDTLDIFDIVVAKFLYYYMHDLYNMQINPNSSYLDCATQLTQDKIPDKIILYFLSSFHNITYNSDKRICSMTPAYVNINPLTYLCTSLLIDITKRYDMQPQILEDSSIHNHDIDRSREIYTMLAVIKMLKHYKHKNFYSGFPEIKVNEIKSGISVYVQEPISTNHTSSDTLLLSLLYTFADIINTKAQSYDKTKLITYLKNAYTSIKIPESQTKLRHKDNDVIFTYCYAILSFITKKETQPVYHYSGDGMLLLALRTKYKFPAFTLYNYFSQYIALNPQDNTICISIDVLERGNKIPFIACCFRAFLSAYNDKIFDFAKFLSEVERLYDNQKEIDDHILQEWHNNIASHTNSETCPEQRLSHWYQIKSPDKIYRLYKDVILAEHKLNNLNNAYSADQAIEISQQQKILDNLNQYIKRTQSEQSLLSQESRDKNTKNHNKQIKTLKKLDQKIQSYETQISSLTENQDTEKLLQKHQDLMNLNQKTTQDIKKLESELQQLQSQEKQLHLRVQEQDRTIQDQQKELNKLQHHTMQNIKACNDQEEKQKVLKNQMREAEQEHKKNISSYKQILASTKQTIDSDPTSYLQESVATQHQHLREKI</sequence>
<evidence type="ECO:0000313" key="3">
    <source>
        <dbReference type="EMBL" id="ETO91057.1"/>
    </source>
</evidence>
<evidence type="ECO:0000313" key="4">
    <source>
        <dbReference type="Proteomes" id="UP000018951"/>
    </source>
</evidence>
<dbReference type="Proteomes" id="UP000018951">
    <property type="component" value="Unassembled WGS sequence"/>
</dbReference>
<keyword evidence="1" id="KW-0175">Coiled coil</keyword>
<proteinExistence type="predicted"/>
<name>W2V077_9RICK</name>
<protein>
    <submittedName>
        <fullName evidence="3">Uncharacterized protein</fullName>
    </submittedName>
</protein>
<keyword evidence="4" id="KW-1185">Reference proteome</keyword>
<accession>W2V077</accession>
<evidence type="ECO:0000256" key="1">
    <source>
        <dbReference type="SAM" id="Coils"/>
    </source>
</evidence>
<reference evidence="3 4" key="1">
    <citation type="journal article" date="2013" name="PLoS ONE">
        <title>Bacterial endosymbiosis in a chordate host: long-term co-evolution and conservation of secondary metabolism.</title>
        <authorList>
            <person name="Kwan J.C."/>
            <person name="Schmidt E.W."/>
        </authorList>
    </citation>
    <scope>NUCLEOTIDE SEQUENCE [LARGE SCALE GENOMIC DNA]</scope>
    <source>
        <strain evidence="4">L6</strain>
    </source>
</reference>
<gene>
    <name evidence="3" type="ORF">P857_132</name>
</gene>
<feature type="coiled-coil region" evidence="1">
    <location>
        <begin position="926"/>
        <end position="1082"/>
    </location>
</feature>
<dbReference type="EMBL" id="AXCJ01000009">
    <property type="protein sequence ID" value="ETO91057.1"/>
    <property type="molecule type" value="Genomic_DNA"/>
</dbReference>
<feature type="compositionally biased region" description="Basic residues" evidence="2">
    <location>
        <begin position="93"/>
        <end position="106"/>
    </location>
</feature>
<comment type="caution">
    <text evidence="3">The sequence shown here is derived from an EMBL/GenBank/DDBJ whole genome shotgun (WGS) entry which is preliminary data.</text>
</comment>
<feature type="region of interest" description="Disordered" evidence="2">
    <location>
        <begin position="84"/>
        <end position="120"/>
    </location>
</feature>
<feature type="compositionally biased region" description="Polar residues" evidence="2">
    <location>
        <begin position="26"/>
        <end position="37"/>
    </location>
</feature>
<dbReference type="AlphaFoldDB" id="W2V077"/>
<feature type="region of interest" description="Disordered" evidence="2">
    <location>
        <begin position="1"/>
        <end position="37"/>
    </location>
</feature>
<evidence type="ECO:0000256" key="2">
    <source>
        <dbReference type="SAM" id="MobiDB-lite"/>
    </source>
</evidence>